<evidence type="ECO:0000259" key="3">
    <source>
        <dbReference type="PROSITE" id="PS50883"/>
    </source>
</evidence>
<evidence type="ECO:0000313" key="6">
    <source>
        <dbReference type="Proteomes" id="UP000315439"/>
    </source>
</evidence>
<feature type="domain" description="EAL" evidence="3">
    <location>
        <begin position="483"/>
        <end position="736"/>
    </location>
</feature>
<reference evidence="5 6" key="1">
    <citation type="submission" date="2019-07" db="EMBL/GenBank/DDBJ databases">
        <title>Draft genome for Aliikangiella sp. M105.</title>
        <authorList>
            <person name="Wang G."/>
        </authorList>
    </citation>
    <scope>NUCLEOTIDE SEQUENCE [LARGE SCALE GENOMIC DNA]</scope>
    <source>
        <strain evidence="5 6">M105</strain>
    </source>
</reference>
<dbReference type="SMART" id="SM00448">
    <property type="entry name" value="REC"/>
    <property type="match status" value="1"/>
</dbReference>
<dbReference type="PROSITE" id="PS50883">
    <property type="entry name" value="EAL"/>
    <property type="match status" value="1"/>
</dbReference>
<proteinExistence type="predicted"/>
<dbReference type="SMART" id="SM00052">
    <property type="entry name" value="EAL"/>
    <property type="match status" value="1"/>
</dbReference>
<dbReference type="Pfam" id="PF11849">
    <property type="entry name" value="DUF3369"/>
    <property type="match status" value="1"/>
</dbReference>
<feature type="domain" description="Response regulatory" evidence="2">
    <location>
        <begin position="25"/>
        <end position="149"/>
    </location>
</feature>
<protein>
    <submittedName>
        <fullName evidence="5">EAL domain-containing protein</fullName>
    </submittedName>
</protein>
<dbReference type="InterPro" id="IPR050706">
    <property type="entry name" value="Cyclic-di-GMP_PDE-like"/>
</dbReference>
<dbReference type="CDD" id="cd01949">
    <property type="entry name" value="GGDEF"/>
    <property type="match status" value="1"/>
</dbReference>
<dbReference type="Gene3D" id="3.20.20.450">
    <property type="entry name" value="EAL domain"/>
    <property type="match status" value="1"/>
</dbReference>
<evidence type="ECO:0000313" key="5">
    <source>
        <dbReference type="EMBL" id="TQV89003.1"/>
    </source>
</evidence>
<dbReference type="InterPro" id="IPR043128">
    <property type="entry name" value="Rev_trsase/Diguanyl_cyclase"/>
</dbReference>
<dbReference type="SUPFAM" id="SSF52172">
    <property type="entry name" value="CheY-like"/>
    <property type="match status" value="1"/>
</dbReference>
<sequence length="738" mass="84578">MAQKDELMSFAEEEVEVTSVEEKWKILVVDDDVEVHTVTTLALRKLKVLDKKIHFLHAYSALEAKEILANQSGIAVILLDVVMETDDAGLKLVNFIRSEQNYRNIRIILRTGQPGSAPELEVIQHYEIDDYEMKSELTRTRLVTSITTAIRSYYQLSMISVNRDGLKKIIDWGTELMARRNANSFAVSVLEYITLLLSLPKESLFCVAMIDPSQKTRRPTIKALAGLGRYSELSEKDITQLEDRKIIDLFNQCLIRREHIFNEDTIILYMKSHYNEALIYLKSNGHMNEIYRNLLGVFCSYSAVCFENVKLFEKLNFAAYYDNLTNLPNRLHCVEVLDQYTIGEKKKGECIALIDIEHFHDINVSLGQQTGEQLLVTFAQRLTDGFGRDCYISRIGSHSFGILGSDEIVKPERIYELFSKTLKFSNNAIPVSLKIGICENKYWKDNGIDVLRKTSVALEYAKRQSENNHCYYQSKLTKTTQNRLQLMHRLKQALTDEKLQVWYQPQIDLNTKAIVGVEALIRWQDEDNNFIPPNEFIPVAENSGLIVDIGAWVLKQALEDIQEINQSSAQKMKVSVNVSVTQFKSSSFISQIKRLESENVDLKNLLELEITENVVMDNHNEIILVLNQLKELGIELALDDFGTGFSSLSYLANIPFDTLKIDRAFVINYQEEIGKTILDSIVLLGKQLKKRIICEGIETIDQAEYLRSLQCEIGQGFLYYKPMPLQAFKEILLTPTHQ</sequence>
<dbReference type="SUPFAM" id="SSF55073">
    <property type="entry name" value="Nucleotide cyclase"/>
    <property type="match status" value="1"/>
</dbReference>
<dbReference type="RefSeq" id="WP_142892488.1">
    <property type="nucleotide sequence ID" value="NZ_ML660161.1"/>
</dbReference>
<dbReference type="InterPro" id="IPR021800">
    <property type="entry name" value="DUF3369"/>
</dbReference>
<dbReference type="InterPro" id="IPR029787">
    <property type="entry name" value="Nucleotide_cyclase"/>
</dbReference>
<dbReference type="PANTHER" id="PTHR33121:SF70">
    <property type="entry name" value="SIGNALING PROTEIN YKOW"/>
    <property type="match status" value="1"/>
</dbReference>
<dbReference type="InterPro" id="IPR035919">
    <property type="entry name" value="EAL_sf"/>
</dbReference>
<feature type="modified residue" description="4-aspartylphosphate" evidence="1">
    <location>
        <position position="80"/>
    </location>
</feature>
<keyword evidence="6" id="KW-1185">Reference proteome</keyword>
<dbReference type="NCBIfam" id="TIGR00254">
    <property type="entry name" value="GGDEF"/>
    <property type="match status" value="1"/>
</dbReference>
<dbReference type="PROSITE" id="PS50887">
    <property type="entry name" value="GGDEF"/>
    <property type="match status" value="1"/>
</dbReference>
<dbReference type="CDD" id="cd00156">
    <property type="entry name" value="REC"/>
    <property type="match status" value="1"/>
</dbReference>
<comment type="caution">
    <text evidence="5">The sequence shown here is derived from an EMBL/GenBank/DDBJ whole genome shotgun (WGS) entry which is preliminary data.</text>
</comment>
<dbReference type="EMBL" id="VIKS01000003">
    <property type="protein sequence ID" value="TQV89003.1"/>
    <property type="molecule type" value="Genomic_DNA"/>
</dbReference>
<name>A0A545UHW3_9GAMM</name>
<dbReference type="AlphaFoldDB" id="A0A545UHW3"/>
<dbReference type="OrthoDB" id="9813903at2"/>
<dbReference type="Gene3D" id="3.30.70.270">
    <property type="match status" value="1"/>
</dbReference>
<dbReference type="SUPFAM" id="SSF141868">
    <property type="entry name" value="EAL domain-like"/>
    <property type="match status" value="1"/>
</dbReference>
<accession>A0A545UHW3</accession>
<evidence type="ECO:0000259" key="2">
    <source>
        <dbReference type="PROSITE" id="PS50110"/>
    </source>
</evidence>
<evidence type="ECO:0000259" key="4">
    <source>
        <dbReference type="PROSITE" id="PS50887"/>
    </source>
</evidence>
<dbReference type="Gene3D" id="3.40.50.2300">
    <property type="match status" value="1"/>
</dbReference>
<dbReference type="Pfam" id="PF00563">
    <property type="entry name" value="EAL"/>
    <property type="match status" value="1"/>
</dbReference>
<dbReference type="PANTHER" id="PTHR33121">
    <property type="entry name" value="CYCLIC DI-GMP PHOSPHODIESTERASE PDEF"/>
    <property type="match status" value="1"/>
</dbReference>
<dbReference type="CDD" id="cd01948">
    <property type="entry name" value="EAL"/>
    <property type="match status" value="1"/>
</dbReference>
<dbReference type="InterPro" id="IPR001789">
    <property type="entry name" value="Sig_transdc_resp-reg_receiver"/>
</dbReference>
<feature type="domain" description="GGDEF" evidence="4">
    <location>
        <begin position="347"/>
        <end position="474"/>
    </location>
</feature>
<dbReference type="Proteomes" id="UP000315439">
    <property type="component" value="Unassembled WGS sequence"/>
</dbReference>
<organism evidence="5 6">
    <name type="scientific">Aliikangiella coralliicola</name>
    <dbReference type="NCBI Taxonomy" id="2592383"/>
    <lineage>
        <taxon>Bacteria</taxon>
        <taxon>Pseudomonadati</taxon>
        <taxon>Pseudomonadota</taxon>
        <taxon>Gammaproteobacteria</taxon>
        <taxon>Oceanospirillales</taxon>
        <taxon>Pleioneaceae</taxon>
        <taxon>Aliikangiella</taxon>
    </lineage>
</organism>
<dbReference type="GO" id="GO:0071111">
    <property type="term" value="F:cyclic-guanylate-specific phosphodiesterase activity"/>
    <property type="evidence" value="ECO:0007669"/>
    <property type="project" value="InterPro"/>
</dbReference>
<dbReference type="PROSITE" id="PS50110">
    <property type="entry name" value="RESPONSE_REGULATORY"/>
    <property type="match status" value="1"/>
</dbReference>
<dbReference type="GO" id="GO:0000160">
    <property type="term" value="P:phosphorelay signal transduction system"/>
    <property type="evidence" value="ECO:0007669"/>
    <property type="project" value="InterPro"/>
</dbReference>
<dbReference type="SMART" id="SM00267">
    <property type="entry name" value="GGDEF"/>
    <property type="match status" value="1"/>
</dbReference>
<dbReference type="InterPro" id="IPR001633">
    <property type="entry name" value="EAL_dom"/>
</dbReference>
<dbReference type="InterPro" id="IPR011006">
    <property type="entry name" value="CheY-like_superfamily"/>
</dbReference>
<gene>
    <name evidence="5" type="ORF">FLL46_05595</name>
</gene>
<dbReference type="InterPro" id="IPR000160">
    <property type="entry name" value="GGDEF_dom"/>
</dbReference>
<keyword evidence="1" id="KW-0597">Phosphoprotein</keyword>
<dbReference type="Pfam" id="PF00990">
    <property type="entry name" value="GGDEF"/>
    <property type="match status" value="1"/>
</dbReference>
<evidence type="ECO:0000256" key="1">
    <source>
        <dbReference type="PROSITE-ProRule" id="PRU00169"/>
    </source>
</evidence>